<keyword evidence="3" id="KW-0602">Photosynthesis</keyword>
<keyword evidence="9" id="KW-0604">Photosystem II</keyword>
<evidence type="ECO:0000256" key="6">
    <source>
        <dbReference type="ARBA" id="ARBA00022989"/>
    </source>
</evidence>
<keyword evidence="5 10" id="KW-0812">Transmembrane</keyword>
<sequence length="142" mass="16256">MGLPWYRVHTVILNDPIACFLNNQFIGRLEYYWGTITGIWSYEGMAGAHIVFFGLCFMAVIWHWIYWDLEFFFVQPVNLMWGVESFNSFVLGGIASHHIACPPAQRLYKGLHMGNIETVLSSSIAAVFFAAFVVAGTMWYED</sequence>
<organism evidence="11 12">
    <name type="scientific">Gossypium raimondii</name>
    <name type="common">Peruvian cotton</name>
    <name type="synonym">Gossypium klotzschianum subsp. raimondii</name>
    <dbReference type="NCBI Taxonomy" id="29730"/>
    <lineage>
        <taxon>Eukaryota</taxon>
        <taxon>Viridiplantae</taxon>
        <taxon>Streptophyta</taxon>
        <taxon>Embryophyta</taxon>
        <taxon>Tracheophyta</taxon>
        <taxon>Spermatophyta</taxon>
        <taxon>Magnoliopsida</taxon>
        <taxon>eudicotyledons</taxon>
        <taxon>Gunneridae</taxon>
        <taxon>Pentapetalae</taxon>
        <taxon>rosids</taxon>
        <taxon>malvids</taxon>
        <taxon>Malvales</taxon>
        <taxon>Malvaceae</taxon>
        <taxon>Malvoideae</taxon>
        <taxon>Gossypium</taxon>
    </lineage>
</organism>
<dbReference type="GO" id="GO:0009523">
    <property type="term" value="C:photosystem II"/>
    <property type="evidence" value="ECO:0007669"/>
    <property type="project" value="UniProtKB-KW"/>
</dbReference>
<name>A0A0D2TIE1_GOSRA</name>
<gene>
    <name evidence="11" type="ORF">B456_012G044000</name>
</gene>
<evidence type="ECO:0000256" key="1">
    <source>
        <dbReference type="ARBA" id="ARBA00004141"/>
    </source>
</evidence>
<evidence type="ECO:0000256" key="9">
    <source>
        <dbReference type="ARBA" id="ARBA00023276"/>
    </source>
</evidence>
<evidence type="ECO:0000256" key="2">
    <source>
        <dbReference type="ARBA" id="ARBA00022494"/>
    </source>
</evidence>
<evidence type="ECO:0000313" key="11">
    <source>
        <dbReference type="EMBL" id="KJB75483.1"/>
    </source>
</evidence>
<feature type="transmembrane region" description="Helical" evidence="10">
    <location>
        <begin position="119"/>
        <end position="140"/>
    </location>
</feature>
<evidence type="ECO:0000256" key="5">
    <source>
        <dbReference type="ARBA" id="ARBA00022692"/>
    </source>
</evidence>
<dbReference type="EMBL" id="CM001751">
    <property type="protein sequence ID" value="KJB75483.1"/>
    <property type="molecule type" value="Genomic_DNA"/>
</dbReference>
<keyword evidence="2" id="KW-0148">Chlorophyll</keyword>
<dbReference type="GO" id="GO:0009767">
    <property type="term" value="P:photosynthetic electron transport chain"/>
    <property type="evidence" value="ECO:0007669"/>
    <property type="project" value="InterPro"/>
</dbReference>
<proteinExistence type="predicted"/>
<keyword evidence="6 10" id="KW-1133">Transmembrane helix</keyword>
<reference evidence="11 12" key="1">
    <citation type="journal article" date="2012" name="Nature">
        <title>Repeated polyploidization of Gossypium genomes and the evolution of spinnable cotton fibres.</title>
        <authorList>
            <person name="Paterson A.H."/>
            <person name="Wendel J.F."/>
            <person name="Gundlach H."/>
            <person name="Guo H."/>
            <person name="Jenkins J."/>
            <person name="Jin D."/>
            <person name="Llewellyn D."/>
            <person name="Showmaker K.C."/>
            <person name="Shu S."/>
            <person name="Udall J."/>
            <person name="Yoo M.J."/>
            <person name="Byers R."/>
            <person name="Chen W."/>
            <person name="Doron-Faigenboim A."/>
            <person name="Duke M.V."/>
            <person name="Gong L."/>
            <person name="Grimwood J."/>
            <person name="Grover C."/>
            <person name="Grupp K."/>
            <person name="Hu G."/>
            <person name="Lee T.H."/>
            <person name="Li J."/>
            <person name="Lin L."/>
            <person name="Liu T."/>
            <person name="Marler B.S."/>
            <person name="Page J.T."/>
            <person name="Roberts A.W."/>
            <person name="Romanel E."/>
            <person name="Sanders W.S."/>
            <person name="Szadkowski E."/>
            <person name="Tan X."/>
            <person name="Tang H."/>
            <person name="Xu C."/>
            <person name="Wang J."/>
            <person name="Wang Z."/>
            <person name="Zhang D."/>
            <person name="Zhang L."/>
            <person name="Ashrafi H."/>
            <person name="Bedon F."/>
            <person name="Bowers J.E."/>
            <person name="Brubaker C.L."/>
            <person name="Chee P.W."/>
            <person name="Das S."/>
            <person name="Gingle A.R."/>
            <person name="Haigler C.H."/>
            <person name="Harker D."/>
            <person name="Hoffmann L.V."/>
            <person name="Hovav R."/>
            <person name="Jones D.C."/>
            <person name="Lemke C."/>
            <person name="Mansoor S."/>
            <person name="ur Rahman M."/>
            <person name="Rainville L.N."/>
            <person name="Rambani A."/>
            <person name="Reddy U.K."/>
            <person name="Rong J.K."/>
            <person name="Saranga Y."/>
            <person name="Scheffler B.E."/>
            <person name="Scheffler J.A."/>
            <person name="Stelly D.M."/>
            <person name="Triplett B.A."/>
            <person name="Van Deynze A."/>
            <person name="Vaslin M.F."/>
            <person name="Waghmare V.N."/>
            <person name="Walford S.A."/>
            <person name="Wright R.J."/>
            <person name="Zaki E.A."/>
            <person name="Zhang T."/>
            <person name="Dennis E.S."/>
            <person name="Mayer K.F."/>
            <person name="Peterson D.G."/>
            <person name="Rokhsar D.S."/>
            <person name="Wang X."/>
            <person name="Schmutz J."/>
        </authorList>
    </citation>
    <scope>NUCLEOTIDE SEQUENCE [LARGE SCALE GENOMIC DNA]</scope>
</reference>
<dbReference type="InterPro" id="IPR000932">
    <property type="entry name" value="PS_antenna-like"/>
</dbReference>
<keyword evidence="12" id="KW-1185">Reference proteome</keyword>
<protein>
    <submittedName>
        <fullName evidence="11">Uncharacterized protein</fullName>
    </submittedName>
</protein>
<evidence type="ECO:0000256" key="4">
    <source>
        <dbReference type="ARBA" id="ARBA00022640"/>
    </source>
</evidence>
<evidence type="ECO:0000256" key="10">
    <source>
        <dbReference type="SAM" id="Phobius"/>
    </source>
</evidence>
<evidence type="ECO:0000313" key="12">
    <source>
        <dbReference type="Proteomes" id="UP000032304"/>
    </source>
</evidence>
<feature type="transmembrane region" description="Helical" evidence="10">
    <location>
        <begin position="79"/>
        <end position="99"/>
    </location>
</feature>
<evidence type="ECO:0000256" key="3">
    <source>
        <dbReference type="ARBA" id="ARBA00022531"/>
    </source>
</evidence>
<keyword evidence="4" id="KW-0934">Plastid</keyword>
<dbReference type="eggNOG" id="ENOG502QRV6">
    <property type="taxonomic scope" value="Eukaryota"/>
</dbReference>
<comment type="subcellular location">
    <subcellularLocation>
        <location evidence="1">Membrane</location>
        <topology evidence="1">Multi-pass membrane protein</topology>
    </subcellularLocation>
</comment>
<keyword evidence="8 10" id="KW-0472">Membrane</keyword>
<dbReference type="GO" id="GO:0016168">
    <property type="term" value="F:chlorophyll binding"/>
    <property type="evidence" value="ECO:0007669"/>
    <property type="project" value="UniProtKB-KW"/>
</dbReference>
<dbReference type="STRING" id="29730.A0A0D2TIE1"/>
<dbReference type="Gramene" id="KJB75483">
    <property type="protein sequence ID" value="KJB75483"/>
    <property type="gene ID" value="B456_012G044000"/>
</dbReference>
<dbReference type="Pfam" id="PF00421">
    <property type="entry name" value="PSII"/>
    <property type="match status" value="2"/>
</dbReference>
<feature type="transmembrane region" description="Helical" evidence="10">
    <location>
        <begin position="46"/>
        <end position="67"/>
    </location>
</feature>
<evidence type="ECO:0000256" key="7">
    <source>
        <dbReference type="ARBA" id="ARBA00022991"/>
    </source>
</evidence>
<dbReference type="InterPro" id="IPR036001">
    <property type="entry name" value="PS_II_antenna-like_sf"/>
</dbReference>
<dbReference type="AlphaFoldDB" id="A0A0D2TIE1"/>
<dbReference type="SUPFAM" id="SSF161077">
    <property type="entry name" value="Photosystem II antenna protein-like"/>
    <property type="match status" value="1"/>
</dbReference>
<accession>A0A0D2TIE1</accession>
<evidence type="ECO:0000256" key="8">
    <source>
        <dbReference type="ARBA" id="ARBA00023136"/>
    </source>
</evidence>
<keyword evidence="7" id="KW-0157">Chromophore</keyword>
<dbReference type="Proteomes" id="UP000032304">
    <property type="component" value="Chromosome 12"/>
</dbReference>